<gene>
    <name evidence="1" type="ORF">EVAR_69843_1</name>
</gene>
<protein>
    <submittedName>
        <fullName evidence="1">Uncharacterized protein</fullName>
    </submittedName>
</protein>
<dbReference type="EMBL" id="BGZK01003383">
    <property type="protein sequence ID" value="GBP00670.1"/>
    <property type="molecule type" value="Genomic_DNA"/>
</dbReference>
<dbReference type="AlphaFoldDB" id="A0A4C1SHR5"/>
<comment type="caution">
    <text evidence="1">The sequence shown here is derived from an EMBL/GenBank/DDBJ whole genome shotgun (WGS) entry which is preliminary data.</text>
</comment>
<sequence>MVKDEKYVRGLRGRLLIWLLKVPIKNKVSYLAIIIWMPQVIRCQSDNAQATSLLVLITAEEERSLSVDHGNHELDIAA</sequence>
<proteinExistence type="predicted"/>
<reference evidence="1 2" key="1">
    <citation type="journal article" date="2019" name="Commun. Biol.">
        <title>The bagworm genome reveals a unique fibroin gene that provides high tensile strength.</title>
        <authorList>
            <person name="Kono N."/>
            <person name="Nakamura H."/>
            <person name="Ohtoshi R."/>
            <person name="Tomita M."/>
            <person name="Numata K."/>
            <person name="Arakawa K."/>
        </authorList>
    </citation>
    <scope>NUCLEOTIDE SEQUENCE [LARGE SCALE GENOMIC DNA]</scope>
</reference>
<name>A0A4C1SHR5_EUMVA</name>
<accession>A0A4C1SHR5</accession>
<evidence type="ECO:0000313" key="2">
    <source>
        <dbReference type="Proteomes" id="UP000299102"/>
    </source>
</evidence>
<dbReference type="Proteomes" id="UP000299102">
    <property type="component" value="Unassembled WGS sequence"/>
</dbReference>
<keyword evidence="2" id="KW-1185">Reference proteome</keyword>
<organism evidence="1 2">
    <name type="scientific">Eumeta variegata</name>
    <name type="common">Bagworm moth</name>
    <name type="synonym">Eumeta japonica</name>
    <dbReference type="NCBI Taxonomy" id="151549"/>
    <lineage>
        <taxon>Eukaryota</taxon>
        <taxon>Metazoa</taxon>
        <taxon>Ecdysozoa</taxon>
        <taxon>Arthropoda</taxon>
        <taxon>Hexapoda</taxon>
        <taxon>Insecta</taxon>
        <taxon>Pterygota</taxon>
        <taxon>Neoptera</taxon>
        <taxon>Endopterygota</taxon>
        <taxon>Lepidoptera</taxon>
        <taxon>Glossata</taxon>
        <taxon>Ditrysia</taxon>
        <taxon>Tineoidea</taxon>
        <taxon>Psychidae</taxon>
        <taxon>Oiketicinae</taxon>
        <taxon>Eumeta</taxon>
    </lineage>
</organism>
<evidence type="ECO:0000313" key="1">
    <source>
        <dbReference type="EMBL" id="GBP00670.1"/>
    </source>
</evidence>